<feature type="coiled-coil region" evidence="1">
    <location>
        <begin position="763"/>
        <end position="803"/>
    </location>
</feature>
<feature type="compositionally biased region" description="Basic and acidic residues" evidence="2">
    <location>
        <begin position="578"/>
        <end position="589"/>
    </location>
</feature>
<dbReference type="OMA" id="SIDCISA"/>
<feature type="compositionally biased region" description="Basic and acidic residues" evidence="2">
    <location>
        <begin position="400"/>
        <end position="420"/>
    </location>
</feature>
<proteinExistence type="predicted"/>
<evidence type="ECO:0000256" key="1">
    <source>
        <dbReference type="SAM" id="Coils"/>
    </source>
</evidence>
<keyword evidence="1" id="KW-0175">Coiled coil</keyword>
<organism evidence="5">
    <name type="scientific">Angiostrongylus costaricensis</name>
    <name type="common">Nematode worm</name>
    <dbReference type="NCBI Taxonomy" id="334426"/>
    <lineage>
        <taxon>Eukaryota</taxon>
        <taxon>Metazoa</taxon>
        <taxon>Ecdysozoa</taxon>
        <taxon>Nematoda</taxon>
        <taxon>Chromadorea</taxon>
        <taxon>Rhabditida</taxon>
        <taxon>Rhabditina</taxon>
        <taxon>Rhabditomorpha</taxon>
        <taxon>Strongyloidea</taxon>
        <taxon>Metastrongylidae</taxon>
        <taxon>Angiostrongylus</taxon>
    </lineage>
</organism>
<evidence type="ECO:0000313" key="4">
    <source>
        <dbReference type="Proteomes" id="UP000267027"/>
    </source>
</evidence>
<feature type="region of interest" description="Disordered" evidence="2">
    <location>
        <begin position="238"/>
        <end position="277"/>
    </location>
</feature>
<feature type="compositionally biased region" description="Basic residues" evidence="2">
    <location>
        <begin position="329"/>
        <end position="339"/>
    </location>
</feature>
<feature type="region of interest" description="Disordered" evidence="2">
    <location>
        <begin position="578"/>
        <end position="631"/>
    </location>
</feature>
<evidence type="ECO:0000313" key="5">
    <source>
        <dbReference type="WBParaSite" id="ACOC_0000291101-mRNA-1"/>
    </source>
</evidence>
<keyword evidence="4" id="KW-1185">Reference proteome</keyword>
<reference evidence="3 4" key="2">
    <citation type="submission" date="2018-11" db="EMBL/GenBank/DDBJ databases">
        <authorList>
            <consortium name="Pathogen Informatics"/>
        </authorList>
    </citation>
    <scope>NUCLEOTIDE SEQUENCE [LARGE SCALE GENOMIC DNA]</scope>
    <source>
        <strain evidence="3 4">Costa Rica</strain>
    </source>
</reference>
<feature type="region of interest" description="Disordered" evidence="2">
    <location>
        <begin position="146"/>
        <end position="184"/>
    </location>
</feature>
<evidence type="ECO:0000313" key="3">
    <source>
        <dbReference type="EMBL" id="VDM54497.1"/>
    </source>
</evidence>
<reference evidence="5" key="1">
    <citation type="submission" date="2016-04" db="UniProtKB">
        <authorList>
            <consortium name="WormBaseParasite"/>
        </authorList>
    </citation>
    <scope>IDENTIFICATION</scope>
</reference>
<feature type="compositionally biased region" description="Polar residues" evidence="2">
    <location>
        <begin position="238"/>
        <end position="247"/>
    </location>
</feature>
<evidence type="ECO:0000256" key="2">
    <source>
        <dbReference type="SAM" id="MobiDB-lite"/>
    </source>
</evidence>
<feature type="compositionally biased region" description="Polar residues" evidence="2">
    <location>
        <begin position="150"/>
        <end position="164"/>
    </location>
</feature>
<dbReference type="OrthoDB" id="5864201at2759"/>
<dbReference type="EMBL" id="UYYA01000696">
    <property type="protein sequence ID" value="VDM54497.1"/>
    <property type="molecule type" value="Genomic_DNA"/>
</dbReference>
<dbReference type="WBParaSite" id="ACOC_0000291101-mRNA-1">
    <property type="protein sequence ID" value="ACOC_0000291101-mRNA-1"/>
    <property type="gene ID" value="ACOC_0000291101"/>
</dbReference>
<name>A0A158PF60_ANGCS</name>
<feature type="region of interest" description="Disordered" evidence="2">
    <location>
        <begin position="324"/>
        <end position="347"/>
    </location>
</feature>
<feature type="region of interest" description="Disordered" evidence="2">
    <location>
        <begin position="396"/>
        <end position="427"/>
    </location>
</feature>
<gene>
    <name evidence="3" type="ORF">ACOC_LOCUS2912</name>
</gene>
<sequence>MERKHLEDASLYRPSSENVFKRVAPKVEQRIPLLLSTKNSSEERRQSKAETTPRSPLMTVAKTVKNKFSKLTRIGRHEQDISMKGSQSFSGIRQLKSAIPKRIDQNANRVIKSSSMEVPSTSQETSGSSGTKRMVVIPQNPKHLEDFSEESSLAETVVQKNTSGIVAEEPEEPPKSQEPKQSLSVTLSEDVLVITQELPLSVQCDERTDIIDSNGKTQRIHEKATAFGEHRIKNVQVSKETRNVSPSRKQHTFTLGEKIPDTSSELKATESQKSNEKIEMKSALDKMGPAPRFIMTIKTPEPMRKHQTFFIGLADAPVTGTVAVSSPEKKKKKKTKIVKQRSMPEASVSPERYVMRMKTPETLRRHHTFTIRERSRSPDVPYIEEGEITEPVATVGMTATKKETTKEKEGKRPNEKESTNEKSTVSVKTPSALRKLKTYIAEEKPKLKTVSSSKSADTFLSSKTSNSEHSQIVKRTAKPQIFLQSKKMQKAMENNESERASDYVKKFTPTTAVVPVTNTRLQALLTRETKVTDQPETMRTMEQMETVVDLEREKEILENLPLKTAEMYMLTMMTPTLERKETNVERSIDEEPPERSSSPENVSLLVMGRRSHSRNCQNSGEKNSVETEASRYAVVRPHRGKIEFDRKEQSQSDRAELIERKTSELSCEMTSPEEEIPMDTHLTPSEELHRDDALITRSIQHLSLGTSSYNRAPEVAFSDLHIYGAIETLLFQPPSPPKEAFKPITLSKSTSPLKIKGHSDNAVDEAKDEMKRLLNSRSKFVDRKEKLEERERLKLEKREKQNSPRPPKAPITARLVCACHRLRVGMFVIFYFQDQYSILERYPRKPVCYPK</sequence>
<accession>A0A158PF60</accession>
<dbReference type="AlphaFoldDB" id="A0A158PF60"/>
<feature type="compositionally biased region" description="Basic and acidic residues" evidence="2">
    <location>
        <begin position="267"/>
        <end position="277"/>
    </location>
</feature>
<dbReference type="Proteomes" id="UP000267027">
    <property type="component" value="Unassembled WGS sequence"/>
</dbReference>
<feature type="region of interest" description="Disordered" evidence="2">
    <location>
        <begin position="33"/>
        <end position="56"/>
    </location>
</feature>
<protein>
    <submittedName>
        <fullName evidence="5">G2/mitotic-specific cyclin-B3</fullName>
    </submittedName>
</protein>